<evidence type="ECO:0000256" key="2">
    <source>
        <dbReference type="ARBA" id="ARBA00022729"/>
    </source>
</evidence>
<dbReference type="InterPro" id="IPR023346">
    <property type="entry name" value="Lysozyme-like_dom_sf"/>
</dbReference>
<dbReference type="Gene3D" id="1.10.530.10">
    <property type="match status" value="1"/>
</dbReference>
<dbReference type="InterPro" id="IPR008939">
    <property type="entry name" value="Lytic_TGlycosylase_superhlx_U"/>
</dbReference>
<feature type="domain" description="Transglycosylase SLT" evidence="4">
    <location>
        <begin position="504"/>
        <end position="616"/>
    </location>
</feature>
<reference evidence="5 6" key="1">
    <citation type="submission" date="2017-12" db="EMBL/GenBank/DDBJ databases">
        <title>Phylogenetic diversity of female urinary microbiome.</title>
        <authorList>
            <person name="Thomas-White K."/>
            <person name="Wolfe A.J."/>
        </authorList>
    </citation>
    <scope>NUCLEOTIDE SEQUENCE [LARGE SCALE GENOMIC DNA]</scope>
    <source>
        <strain evidence="5 6">UMB0416</strain>
    </source>
</reference>
<dbReference type="SUPFAM" id="SSF48435">
    <property type="entry name" value="Bacterial muramidases"/>
    <property type="match status" value="1"/>
</dbReference>
<dbReference type="GO" id="GO:0004553">
    <property type="term" value="F:hydrolase activity, hydrolyzing O-glycosyl compounds"/>
    <property type="evidence" value="ECO:0007669"/>
    <property type="project" value="InterPro"/>
</dbReference>
<dbReference type="PANTHER" id="PTHR37423:SF5">
    <property type="entry name" value="SOLUBLE LYTIC MUREIN TRANSGLYCOSYLASE"/>
    <property type="match status" value="1"/>
</dbReference>
<dbReference type="AlphaFoldDB" id="A0A2I1RJX0"/>
<comment type="caution">
    <text evidence="5">The sequence shown here is derived from an EMBL/GenBank/DDBJ whole genome shotgun (WGS) entry which is preliminary data.</text>
</comment>
<protein>
    <submittedName>
        <fullName evidence="5">Lytic transglycosylase</fullName>
    </submittedName>
</protein>
<dbReference type="CDD" id="cd13401">
    <property type="entry name" value="Slt70-like"/>
    <property type="match status" value="1"/>
</dbReference>
<dbReference type="InterPro" id="IPR037061">
    <property type="entry name" value="Lytic_TGlycoase_superhlx_L_sf"/>
</dbReference>
<proteinExistence type="inferred from homology"/>
<dbReference type="EMBL" id="PKJS01000003">
    <property type="protein sequence ID" value="PKZ69421.1"/>
    <property type="molecule type" value="Genomic_DNA"/>
</dbReference>
<name>A0A2I1RJX0_FAUOS</name>
<dbReference type="GO" id="GO:0042597">
    <property type="term" value="C:periplasmic space"/>
    <property type="evidence" value="ECO:0007669"/>
    <property type="project" value="InterPro"/>
</dbReference>
<dbReference type="RefSeq" id="WP_101963840.1">
    <property type="nucleotide sequence ID" value="NZ_PKJS01000003.1"/>
</dbReference>
<evidence type="ECO:0000313" key="5">
    <source>
        <dbReference type="EMBL" id="PKZ69421.1"/>
    </source>
</evidence>
<evidence type="ECO:0000259" key="4">
    <source>
        <dbReference type="Pfam" id="PF01464"/>
    </source>
</evidence>
<sequence>MKNLKLSMISCGVIAVFAQSACASSYSVGTPSTADSYFNQAEREASRGNLSQMGNYQQMMAGGSLAMYPEYWQLNKDLDAEPASAIVSFANRYPQTAMAEKLAADYAETKARMGDYEAVRQVASYVTNADASEACAIALGFNHGGDSMRAYTEKGNVWLNTDKKLPQLCQQLATALNGNRMVSNDDREQRLYRMLRTGGNNGDIVQLASRLGVQLSYNQLMSISSSPNAFFSQLGSMPATASNRYLYLYALGQLAKKSVSEAAMQLNYDLGRNPQFFDAKTRQYAYRTLGVARMGVNTDQGFSSDAVDWMQKSLGVPFNNEEAENYAQAAIRYSRWSDLAQAIGAMDYKNQQQPVWQYWLAKAYKLGGTSQQREQANQIFRQLAQNNDYYGLLAKDQIGQRFDRLPATPPVSNSDYSRLANDSFFNRAFILYKLAANPAYTNREWNWAVKKARDRGDERMILAAAQTASDMGWYDRAIYALESTKTIPNSALAFPMPYQSSVVQYSRQAGIDPAWAYGIMRQESRFNIGARSGVGAGGLMQIMPDTARYIARKLGEPYEPSRVAGGDTNIRYGTYYMGDILNKLGGQPVLATAGYNAGPGKAKTWQPENGSLAADQYVETIPYAETRNYVKAVMENTTHYDVLLGGSNQPITQRMGIIAAKY</sequence>
<feature type="chain" id="PRO_5014126758" evidence="3">
    <location>
        <begin position="24"/>
        <end position="662"/>
    </location>
</feature>
<dbReference type="Pfam" id="PF01464">
    <property type="entry name" value="SLT"/>
    <property type="match status" value="1"/>
</dbReference>
<dbReference type="Proteomes" id="UP000234914">
    <property type="component" value="Unassembled WGS sequence"/>
</dbReference>
<evidence type="ECO:0000256" key="1">
    <source>
        <dbReference type="ARBA" id="ARBA00007734"/>
    </source>
</evidence>
<dbReference type="SUPFAM" id="SSF53955">
    <property type="entry name" value="Lysozyme-like"/>
    <property type="match status" value="1"/>
</dbReference>
<dbReference type="PANTHER" id="PTHR37423">
    <property type="entry name" value="SOLUBLE LYTIC MUREIN TRANSGLYCOSYLASE-RELATED"/>
    <property type="match status" value="1"/>
</dbReference>
<organism evidence="5 6">
    <name type="scientific">Faucicola osloensis</name>
    <name type="common">Moraxella osloensis</name>
    <dbReference type="NCBI Taxonomy" id="34062"/>
    <lineage>
        <taxon>Bacteria</taxon>
        <taxon>Pseudomonadati</taxon>
        <taxon>Pseudomonadota</taxon>
        <taxon>Gammaproteobacteria</taxon>
        <taxon>Moraxellales</taxon>
        <taxon>Moraxellaceae</taxon>
        <taxon>Faucicola</taxon>
    </lineage>
</organism>
<dbReference type="Gene3D" id="1.25.20.10">
    <property type="entry name" value="Bacterial muramidases"/>
    <property type="match status" value="1"/>
</dbReference>
<dbReference type="Gene3D" id="1.10.1240.20">
    <property type="entry name" value="Lytic transglycosylase, superhelical linker domain"/>
    <property type="match status" value="1"/>
</dbReference>
<keyword evidence="2 3" id="KW-0732">Signal</keyword>
<evidence type="ECO:0000313" key="6">
    <source>
        <dbReference type="Proteomes" id="UP000234914"/>
    </source>
</evidence>
<feature type="signal peptide" evidence="3">
    <location>
        <begin position="1"/>
        <end position="23"/>
    </location>
</feature>
<dbReference type="InterPro" id="IPR008258">
    <property type="entry name" value="Transglycosylase_SLT_dom_1"/>
</dbReference>
<accession>A0A2I1RJX0</accession>
<gene>
    <name evidence="5" type="ORF">CYJ96_02685</name>
</gene>
<comment type="similarity">
    <text evidence="1">Belongs to the transglycosylase Slt family.</text>
</comment>
<evidence type="ECO:0000256" key="3">
    <source>
        <dbReference type="SAM" id="SignalP"/>
    </source>
</evidence>